<dbReference type="Proteomes" id="UP000476030">
    <property type="component" value="Unassembled WGS sequence"/>
</dbReference>
<proteinExistence type="inferred from homology"/>
<keyword evidence="4" id="KW-1185">Reference proteome</keyword>
<dbReference type="PROSITE" id="PS00166">
    <property type="entry name" value="ENOYL_COA_HYDRATASE"/>
    <property type="match status" value="1"/>
</dbReference>
<accession>A0A6L8W8M4</accession>
<sequence>MNNAVKLHVEGGVADIRLNRPERLNAINPDLLHGFADALKAAQSDPKVGVILIRGEGRAFCAGDDLKEFGQQRAGEHETRRFIEDIQVITDLIMNGEKIVIGAIHGWAVGGGLEWVINCDMAIMSESCKCFFPEINLGLFVTGGVSSILPNQVGLQKAKELILLGEHITAQQALDMGLVCRVVPDADLEKAARELAVKIAALPKIARESVKKVLNLSFQLPINEAMALETNATVECFLDPEAMTRVEGKLDK</sequence>
<keyword evidence="3" id="KW-0413">Isomerase</keyword>
<name>A0A6L8W8M4_9PROT</name>
<dbReference type="RefSeq" id="WP_161315294.1">
    <property type="nucleotide sequence ID" value="NZ_WTUW01000002.1"/>
</dbReference>
<dbReference type="InterPro" id="IPR001753">
    <property type="entry name" value="Enoyl-CoA_hydra/iso"/>
</dbReference>
<dbReference type="SUPFAM" id="SSF52096">
    <property type="entry name" value="ClpP/crotonase"/>
    <property type="match status" value="1"/>
</dbReference>
<evidence type="ECO:0000256" key="2">
    <source>
        <dbReference type="RuleBase" id="RU003707"/>
    </source>
</evidence>
<evidence type="ECO:0000256" key="1">
    <source>
        <dbReference type="ARBA" id="ARBA00005254"/>
    </source>
</evidence>
<comment type="caution">
    <text evidence="3">The sequence shown here is derived from an EMBL/GenBank/DDBJ whole genome shotgun (WGS) entry which is preliminary data.</text>
</comment>
<dbReference type="PANTHER" id="PTHR43802">
    <property type="entry name" value="ENOYL-COA HYDRATASE"/>
    <property type="match status" value="1"/>
</dbReference>
<dbReference type="InterPro" id="IPR029045">
    <property type="entry name" value="ClpP/crotonase-like_dom_sf"/>
</dbReference>
<dbReference type="GO" id="GO:0016853">
    <property type="term" value="F:isomerase activity"/>
    <property type="evidence" value="ECO:0007669"/>
    <property type="project" value="UniProtKB-KW"/>
</dbReference>
<dbReference type="Pfam" id="PF00378">
    <property type="entry name" value="ECH_1"/>
    <property type="match status" value="1"/>
</dbReference>
<dbReference type="Gene3D" id="3.90.226.10">
    <property type="entry name" value="2-enoyl-CoA Hydratase, Chain A, domain 1"/>
    <property type="match status" value="1"/>
</dbReference>
<dbReference type="EMBL" id="WTUW01000002">
    <property type="protein sequence ID" value="MZR30740.1"/>
    <property type="molecule type" value="Genomic_DNA"/>
</dbReference>
<dbReference type="InterPro" id="IPR018376">
    <property type="entry name" value="Enoyl-CoA_hyd/isom_CS"/>
</dbReference>
<evidence type="ECO:0000313" key="4">
    <source>
        <dbReference type="Proteomes" id="UP000476030"/>
    </source>
</evidence>
<dbReference type="PANTHER" id="PTHR43802:SF1">
    <property type="entry name" value="IP11341P-RELATED"/>
    <property type="match status" value="1"/>
</dbReference>
<organism evidence="3 4">
    <name type="scientific">Sneathiella litorea</name>
    <dbReference type="NCBI Taxonomy" id="2606216"/>
    <lineage>
        <taxon>Bacteria</taxon>
        <taxon>Pseudomonadati</taxon>
        <taxon>Pseudomonadota</taxon>
        <taxon>Alphaproteobacteria</taxon>
        <taxon>Sneathiellales</taxon>
        <taxon>Sneathiellaceae</taxon>
        <taxon>Sneathiella</taxon>
    </lineage>
</organism>
<protein>
    <submittedName>
        <fullName evidence="3">Enoyl-CoA hydratase/isomerase family protein</fullName>
    </submittedName>
</protein>
<dbReference type="CDD" id="cd06558">
    <property type="entry name" value="crotonase-like"/>
    <property type="match status" value="1"/>
</dbReference>
<evidence type="ECO:0000313" key="3">
    <source>
        <dbReference type="EMBL" id="MZR30740.1"/>
    </source>
</evidence>
<comment type="similarity">
    <text evidence="1 2">Belongs to the enoyl-CoA hydratase/isomerase family.</text>
</comment>
<reference evidence="3 4" key="1">
    <citation type="submission" date="2019-12" db="EMBL/GenBank/DDBJ databases">
        <title>Snethiella sp. nov. sp. isolated from sea sand.</title>
        <authorList>
            <person name="Kim J."/>
            <person name="Jeong S.E."/>
            <person name="Jung H.S."/>
            <person name="Jeon C.O."/>
        </authorList>
    </citation>
    <scope>NUCLEOTIDE SEQUENCE [LARGE SCALE GENOMIC DNA]</scope>
    <source>
        <strain evidence="3 4">DP05</strain>
    </source>
</reference>
<dbReference type="AlphaFoldDB" id="A0A6L8W8M4"/>
<gene>
    <name evidence="3" type="ORF">GQE98_08845</name>
</gene>